<organism evidence="1 2">
    <name type="scientific">Crassostrea virginica</name>
    <name type="common">Eastern oyster</name>
    <dbReference type="NCBI Taxonomy" id="6565"/>
    <lineage>
        <taxon>Eukaryota</taxon>
        <taxon>Metazoa</taxon>
        <taxon>Spiralia</taxon>
        <taxon>Lophotrochozoa</taxon>
        <taxon>Mollusca</taxon>
        <taxon>Bivalvia</taxon>
        <taxon>Autobranchia</taxon>
        <taxon>Pteriomorphia</taxon>
        <taxon>Ostreida</taxon>
        <taxon>Ostreoidea</taxon>
        <taxon>Ostreidae</taxon>
        <taxon>Crassostrea</taxon>
    </lineage>
</organism>
<protein>
    <submittedName>
        <fullName evidence="2">Uncharacterized protein LOC111107390</fullName>
    </submittedName>
</protein>
<reference evidence="1" key="1">
    <citation type="submission" date="2024-06" db="UniProtKB">
        <authorList>
            <consortium name="RefSeq"/>
        </authorList>
    </citation>
    <scope>NUCLEOTIDE SEQUENCE [LARGE SCALE GENOMIC DNA]</scope>
</reference>
<sequence>MVLEEIFHLDGVTFRQASLHATAVIRLALVVTEYSALDYYQSVTNNLRLVWSGVEDKIGVQQYKISVSSNLYNLDGEGLTFSDAHEVMFTNIGNVELGHGQINVTLQA</sequence>
<reference evidence="2" key="2">
    <citation type="submission" date="2025-08" db="UniProtKB">
        <authorList>
            <consortium name="RefSeq"/>
        </authorList>
    </citation>
    <scope>IDENTIFICATION</scope>
    <source>
        <tissue evidence="2">Whole sample</tissue>
    </source>
</reference>
<proteinExistence type="predicted"/>
<dbReference type="GeneID" id="111107390"/>
<gene>
    <name evidence="2" type="primary">LOC111107390</name>
</gene>
<dbReference type="AlphaFoldDB" id="A0A8B8B517"/>
<keyword evidence="1" id="KW-1185">Reference proteome</keyword>
<dbReference type="Proteomes" id="UP000694844">
    <property type="component" value="Chromosome 1"/>
</dbReference>
<dbReference type="KEGG" id="cvn:111107390"/>
<name>A0A8B8B517_CRAVI</name>
<accession>A0A8B8B517</accession>
<evidence type="ECO:0000313" key="1">
    <source>
        <dbReference type="Proteomes" id="UP000694844"/>
    </source>
</evidence>
<dbReference type="RefSeq" id="XP_022298281.1">
    <property type="nucleotide sequence ID" value="XM_022442573.1"/>
</dbReference>
<evidence type="ECO:0000313" key="2">
    <source>
        <dbReference type="RefSeq" id="XP_022298281.1"/>
    </source>
</evidence>